<dbReference type="Proteomes" id="UP000809829">
    <property type="component" value="Unassembled WGS sequence"/>
</dbReference>
<dbReference type="InterPro" id="IPR002762">
    <property type="entry name" value="CbiX-like"/>
</dbReference>
<evidence type="ECO:0000256" key="1">
    <source>
        <dbReference type="ARBA" id="ARBA00022723"/>
    </source>
</evidence>
<sequence length="247" mass="27908">MDAVLYICHGSRVKEGCREALSFVQRCKEKVSIPIQEAAFLELAEPTIEEAFERCVEQGATRIMAIPILLLTAAHAKQDIPNVLKKMIMRYPHVELSYGQPFGVQEKIIDILLEKVKDTNQEVTDQAMALLVGRGSSDQEALMQFQEIAQQLEERSKFQRVNTCFLAAATPTFKEGLLNATTLHYRQVFVIPYLLFTGVLMSEVIEEVKKLSSSSQQIILTNYLGYHSNLIDLLVEQVHQLHSSLVK</sequence>
<proteinExistence type="predicted"/>
<comment type="caution">
    <text evidence="3">The sequence shown here is derived from an EMBL/GenBank/DDBJ whole genome shotgun (WGS) entry which is preliminary data.</text>
</comment>
<dbReference type="GO" id="GO:0051266">
    <property type="term" value="F:sirohydrochlorin ferrochelatase activity"/>
    <property type="evidence" value="ECO:0007669"/>
    <property type="project" value="UniProtKB-EC"/>
</dbReference>
<keyword evidence="2 3" id="KW-0456">Lyase</keyword>
<accession>A0ABS2QYU6</accession>
<reference evidence="3 4" key="1">
    <citation type="submission" date="2021-01" db="EMBL/GenBank/DDBJ databases">
        <title>Genomic Encyclopedia of Type Strains, Phase IV (KMG-IV): sequencing the most valuable type-strain genomes for metagenomic binning, comparative biology and taxonomic classification.</title>
        <authorList>
            <person name="Goeker M."/>
        </authorList>
    </citation>
    <scope>NUCLEOTIDE SEQUENCE [LARGE SCALE GENOMIC DNA]</scope>
    <source>
        <strain evidence="3 4">DSM 104297</strain>
    </source>
</reference>
<evidence type="ECO:0000313" key="3">
    <source>
        <dbReference type="EMBL" id="MBM7704666.1"/>
    </source>
</evidence>
<dbReference type="SUPFAM" id="SSF53800">
    <property type="entry name" value="Chelatase"/>
    <property type="match status" value="1"/>
</dbReference>
<dbReference type="Pfam" id="PF01903">
    <property type="entry name" value="CbiX"/>
    <property type="match status" value="2"/>
</dbReference>
<organism evidence="3 4">
    <name type="scientific">Priestia iocasae</name>
    <dbReference type="NCBI Taxonomy" id="2291674"/>
    <lineage>
        <taxon>Bacteria</taxon>
        <taxon>Bacillati</taxon>
        <taxon>Bacillota</taxon>
        <taxon>Bacilli</taxon>
        <taxon>Bacillales</taxon>
        <taxon>Bacillaceae</taxon>
        <taxon>Priestia</taxon>
    </lineage>
</organism>
<dbReference type="PANTHER" id="PTHR33542:SF3">
    <property type="entry name" value="SIROHYDROCHLORIN FERROCHELATASE, CHLOROPLASTIC"/>
    <property type="match status" value="1"/>
</dbReference>
<dbReference type="Gene3D" id="3.40.50.1400">
    <property type="match status" value="2"/>
</dbReference>
<name>A0ABS2QYU6_9BACI</name>
<evidence type="ECO:0000313" key="4">
    <source>
        <dbReference type="Proteomes" id="UP000809829"/>
    </source>
</evidence>
<dbReference type="CDD" id="cd03416">
    <property type="entry name" value="CbiX_SirB_N"/>
    <property type="match status" value="1"/>
</dbReference>
<dbReference type="EC" id="4.99.1.4" evidence="3"/>
<dbReference type="RefSeq" id="WP_205188661.1">
    <property type="nucleotide sequence ID" value="NZ_JAFBFC010000007.1"/>
</dbReference>
<dbReference type="PANTHER" id="PTHR33542">
    <property type="entry name" value="SIROHYDROCHLORIN FERROCHELATASE, CHLOROPLASTIC"/>
    <property type="match status" value="1"/>
</dbReference>
<evidence type="ECO:0000256" key="2">
    <source>
        <dbReference type="ARBA" id="ARBA00023239"/>
    </source>
</evidence>
<dbReference type="InterPro" id="IPR050963">
    <property type="entry name" value="Sirohydro_Cobaltochel/CbiX"/>
</dbReference>
<gene>
    <name evidence="3" type="ORF">JOC83_003523</name>
</gene>
<keyword evidence="1" id="KW-0479">Metal-binding</keyword>
<dbReference type="EMBL" id="JAFBFC010000007">
    <property type="protein sequence ID" value="MBM7704666.1"/>
    <property type="molecule type" value="Genomic_DNA"/>
</dbReference>
<keyword evidence="4" id="KW-1185">Reference proteome</keyword>
<dbReference type="CDD" id="cd03414">
    <property type="entry name" value="CbiX_SirB_C"/>
    <property type="match status" value="1"/>
</dbReference>
<protein>
    <submittedName>
        <fullName evidence="3">Sirohydrochlorin ferrochelatase</fullName>
        <ecNumber evidence="3">4.99.1.4</ecNumber>
    </submittedName>
</protein>